<keyword evidence="7" id="KW-0798">TonB box</keyword>
<name>A0A644XZ04_9ZZZZ</name>
<dbReference type="Gene3D" id="2.40.170.20">
    <property type="entry name" value="TonB-dependent receptor, beta-barrel domain"/>
    <property type="match status" value="1"/>
</dbReference>
<evidence type="ECO:0000256" key="1">
    <source>
        <dbReference type="ARBA" id="ARBA00004571"/>
    </source>
</evidence>
<organism evidence="12">
    <name type="scientific">bioreactor metagenome</name>
    <dbReference type="NCBI Taxonomy" id="1076179"/>
    <lineage>
        <taxon>unclassified sequences</taxon>
        <taxon>metagenomes</taxon>
        <taxon>ecological metagenomes</taxon>
    </lineage>
</organism>
<dbReference type="InterPro" id="IPR023996">
    <property type="entry name" value="TonB-dep_OMP_SusC/RagA"/>
</dbReference>
<keyword evidence="9" id="KW-0998">Cell outer membrane</keyword>
<evidence type="ECO:0000256" key="2">
    <source>
        <dbReference type="ARBA" id="ARBA00022448"/>
    </source>
</evidence>
<evidence type="ECO:0000256" key="3">
    <source>
        <dbReference type="ARBA" id="ARBA00022496"/>
    </source>
</evidence>
<evidence type="ECO:0000256" key="7">
    <source>
        <dbReference type="ARBA" id="ARBA00023077"/>
    </source>
</evidence>
<dbReference type="Pfam" id="PF13715">
    <property type="entry name" value="CarbopepD_reg_2"/>
    <property type="match status" value="1"/>
</dbReference>
<keyword evidence="4" id="KW-0812">Transmembrane</keyword>
<dbReference type="GO" id="GO:0006826">
    <property type="term" value="P:iron ion transport"/>
    <property type="evidence" value="ECO:0007669"/>
    <property type="project" value="UniProtKB-KW"/>
</dbReference>
<keyword evidence="8" id="KW-0472">Membrane</keyword>
<dbReference type="InterPro" id="IPR012910">
    <property type="entry name" value="Plug_dom"/>
</dbReference>
<keyword evidence="5" id="KW-0408">Iron</keyword>
<reference evidence="12" key="1">
    <citation type="submission" date="2019-08" db="EMBL/GenBank/DDBJ databases">
        <authorList>
            <person name="Kucharzyk K."/>
            <person name="Murdoch R.W."/>
            <person name="Higgins S."/>
            <person name="Loffler F."/>
        </authorList>
    </citation>
    <scope>NUCLEOTIDE SEQUENCE</scope>
</reference>
<feature type="domain" description="TonB-dependent receptor-like beta-barrel" evidence="10">
    <location>
        <begin position="435"/>
        <end position="781"/>
    </location>
</feature>
<keyword evidence="2" id="KW-0813">Transport</keyword>
<dbReference type="InterPro" id="IPR036942">
    <property type="entry name" value="Beta-barrel_TonB_sf"/>
</dbReference>
<dbReference type="SUPFAM" id="SSF49464">
    <property type="entry name" value="Carboxypeptidase regulatory domain-like"/>
    <property type="match status" value="1"/>
</dbReference>
<dbReference type="NCBIfam" id="TIGR04057">
    <property type="entry name" value="SusC_RagA_signa"/>
    <property type="match status" value="1"/>
</dbReference>
<evidence type="ECO:0000256" key="6">
    <source>
        <dbReference type="ARBA" id="ARBA00023065"/>
    </source>
</evidence>
<dbReference type="PANTHER" id="PTHR32552:SF81">
    <property type="entry name" value="TONB-DEPENDENT OUTER MEMBRANE RECEPTOR"/>
    <property type="match status" value="1"/>
</dbReference>
<evidence type="ECO:0000313" key="12">
    <source>
        <dbReference type="EMBL" id="MPM21492.1"/>
    </source>
</evidence>
<dbReference type="PANTHER" id="PTHR32552">
    <property type="entry name" value="FERRICHROME IRON RECEPTOR-RELATED"/>
    <property type="match status" value="1"/>
</dbReference>
<dbReference type="Pfam" id="PF00593">
    <property type="entry name" value="TonB_dep_Rec_b-barrel"/>
    <property type="match status" value="1"/>
</dbReference>
<dbReference type="InterPro" id="IPR008969">
    <property type="entry name" value="CarboxyPept-like_regulatory"/>
</dbReference>
<dbReference type="NCBIfam" id="TIGR04056">
    <property type="entry name" value="OMP_RagA_SusC"/>
    <property type="match status" value="1"/>
</dbReference>
<dbReference type="Pfam" id="PF07715">
    <property type="entry name" value="Plug"/>
    <property type="match status" value="1"/>
</dbReference>
<keyword evidence="3" id="KW-0410">Iron transport</keyword>
<evidence type="ECO:0000256" key="8">
    <source>
        <dbReference type="ARBA" id="ARBA00023136"/>
    </source>
</evidence>
<evidence type="ECO:0000256" key="9">
    <source>
        <dbReference type="ARBA" id="ARBA00023237"/>
    </source>
</evidence>
<dbReference type="AlphaFoldDB" id="A0A644XZ04"/>
<evidence type="ECO:0000259" key="11">
    <source>
        <dbReference type="Pfam" id="PF07715"/>
    </source>
</evidence>
<dbReference type="SUPFAM" id="SSF56935">
    <property type="entry name" value="Porins"/>
    <property type="match status" value="1"/>
</dbReference>
<accession>A0A644XZ04</accession>
<dbReference type="InterPro" id="IPR023997">
    <property type="entry name" value="TonB-dep_OMP_SusC/RagA_CS"/>
</dbReference>
<evidence type="ECO:0000256" key="4">
    <source>
        <dbReference type="ARBA" id="ARBA00022692"/>
    </source>
</evidence>
<dbReference type="InterPro" id="IPR037066">
    <property type="entry name" value="Plug_dom_sf"/>
</dbReference>
<proteinExistence type="predicted"/>
<keyword evidence="6" id="KW-0406">Ion transport</keyword>
<evidence type="ECO:0000256" key="5">
    <source>
        <dbReference type="ARBA" id="ARBA00023004"/>
    </source>
</evidence>
<comment type="subcellular location">
    <subcellularLocation>
        <location evidence="1">Cell outer membrane</location>
        <topology evidence="1">Multi-pass membrane protein</topology>
    </subcellularLocation>
</comment>
<evidence type="ECO:0000259" key="10">
    <source>
        <dbReference type="Pfam" id="PF00593"/>
    </source>
</evidence>
<comment type="caution">
    <text evidence="12">The sequence shown here is derived from an EMBL/GenBank/DDBJ whole genome shotgun (WGS) entry which is preliminary data.</text>
</comment>
<dbReference type="PROSITE" id="PS52016">
    <property type="entry name" value="TONB_DEPENDENT_REC_3"/>
    <property type="match status" value="1"/>
</dbReference>
<gene>
    <name evidence="12" type="primary">susC_101</name>
    <name evidence="12" type="ORF">SDC9_67936</name>
</gene>
<keyword evidence="12" id="KW-0675">Receptor</keyword>
<feature type="domain" description="TonB-dependent receptor plug" evidence="11">
    <location>
        <begin position="128"/>
        <end position="255"/>
    </location>
</feature>
<protein>
    <submittedName>
        <fullName evidence="12">TonB-dependent receptor SusC</fullName>
    </submittedName>
</protein>
<dbReference type="InterPro" id="IPR039426">
    <property type="entry name" value="TonB-dep_rcpt-like"/>
</dbReference>
<dbReference type="Gene3D" id="2.170.130.10">
    <property type="entry name" value="TonB-dependent receptor, plug domain"/>
    <property type="match status" value="1"/>
</dbReference>
<dbReference type="Gene3D" id="2.60.40.1120">
    <property type="entry name" value="Carboxypeptidase-like, regulatory domain"/>
    <property type="match status" value="1"/>
</dbReference>
<dbReference type="GO" id="GO:0009279">
    <property type="term" value="C:cell outer membrane"/>
    <property type="evidence" value="ECO:0007669"/>
    <property type="project" value="UniProtKB-SubCell"/>
</dbReference>
<dbReference type="EMBL" id="VSSQ01003601">
    <property type="protein sequence ID" value="MPM21492.1"/>
    <property type="molecule type" value="Genomic_DNA"/>
</dbReference>
<sequence length="1057" mass="115438">MYVTHKLTGWCIRFTLSVFAFVLMAASLPAQNIRVSGKVIDRTGLPAIGVSVMVQGTSTGVATDLDGAYAINAPGNGTLVFSAIGMKTVNVPINNRTVIDVTMEEDAMLLDELVVTALGIKKERKALGYAVQDLRSDEILKNKQTNVINSLAGKVAGVNITQSSGAAGSGATIIIRGGNSASETRDNQPLFVVDGVIYDNSTPSSGNSGTNGVTSNATTFSNRVMDINPEDIENMSILKGAAAAALYGSRAADGVVLITTKKGAEGQVKINFSSKYSYSWVGKAPELQGVYGRGLYNEAGSFTDFTTQSWGNKINGTAYDNVGTFFQGGNVFDNSVSVSGGSKNSTFYLSASSFEQTGVVPNTDYSKTTFRFNGEQKYNKLTVGANAAYTLSSTAKTLTTAGLYNGGGTGAMTALYGWSRSDDVRKYLNEDGTKYRMFEGLQELASDVENPYWIINKNKLADKINRFTGGINATYDVTDWFNILYRVGYDSYNTGDYTYIAPGSAVTEVYQRGRLSKGGQDYEYLTSNLMLNFQKQFGDFDLGMLVGHTTEKTERVTLSHWGYNFQTPGTISFGNIINENKFFSERTVRKRMMGVYGEFRAAYKNIAYLTLTGRNDWSSTLPKDSRSYFYPSVSGSFVFTELLPKNDVLSFGKIRASWAEVGKDADAYATNNYLWDPKTVSGNFIGTGNSWTGGSPFLVPEIQTSYELGAEMRFFDGRLGLDFTYYNTRTDNQLASPRLAQSTGYIFLTLNNGSVHNKGMEVSINAIPVESKDFRWDVTLNLCGNRGTLGIFLDGVGLFYVTDVQIGGVKAASIPNGGYFLGLTGDYWVREKDGDDNEIPNGRYQIDPTTGLYNTTKATTNVVGNREPKMIGGLNNSFRYKNLNLSFLFDLRLGGDIYDGTSYYTTLLGLHPQTLERNSVTVSGVSSVTGEPLSYTYERGQNYIVNNASKSGEYMIQQYWRSYAENAHNFITETNWLRLRSLSLSYDFTPHFRSTKLIKGLSATVSASNLFVITNYKGMDPEVSVSGSGTGGSGSMGIDYNGVPATRNFTFGLNFTF</sequence>
<dbReference type="InterPro" id="IPR000531">
    <property type="entry name" value="Beta-barrel_TonB"/>
</dbReference>